<dbReference type="InterPro" id="IPR051121">
    <property type="entry name" value="FAH"/>
</dbReference>
<evidence type="ECO:0000259" key="3">
    <source>
        <dbReference type="Pfam" id="PF01557"/>
    </source>
</evidence>
<accession>A0A1M4XWP4</accession>
<protein>
    <submittedName>
        <fullName evidence="4">2-keto-4-pentenoate hydratase/2-oxohepta-3-ene-1,7-dioic acid hydratase (Catechol pathway)</fullName>
    </submittedName>
</protein>
<dbReference type="Pfam" id="PF01557">
    <property type="entry name" value="FAA_hydrolase"/>
    <property type="match status" value="1"/>
</dbReference>
<dbReference type="GO" id="GO:0046872">
    <property type="term" value="F:metal ion binding"/>
    <property type="evidence" value="ECO:0007669"/>
    <property type="project" value="UniProtKB-KW"/>
</dbReference>
<dbReference type="STRING" id="1194090.SAMN05443144_104235"/>
<dbReference type="SUPFAM" id="SSF56529">
    <property type="entry name" value="FAH"/>
    <property type="match status" value="1"/>
</dbReference>
<name>A0A1M4XWP4_9BACT</name>
<evidence type="ECO:0000256" key="1">
    <source>
        <dbReference type="ARBA" id="ARBA00010211"/>
    </source>
</evidence>
<dbReference type="AlphaFoldDB" id="A0A1M4XWP4"/>
<dbReference type="EMBL" id="FQUS01000004">
    <property type="protein sequence ID" value="SHE97713.1"/>
    <property type="molecule type" value="Genomic_DNA"/>
</dbReference>
<gene>
    <name evidence="4" type="ORF">SAMN05443144_104235</name>
</gene>
<dbReference type="InterPro" id="IPR036663">
    <property type="entry name" value="Fumarylacetoacetase_C_sf"/>
</dbReference>
<dbReference type="InterPro" id="IPR011234">
    <property type="entry name" value="Fumarylacetoacetase-like_C"/>
</dbReference>
<proteinExistence type="inferred from homology"/>
<feature type="domain" description="Fumarylacetoacetase-like C-terminal" evidence="3">
    <location>
        <begin position="73"/>
        <end position="278"/>
    </location>
</feature>
<dbReference type="FunFam" id="3.90.850.10:FF:000002">
    <property type="entry name" value="2-hydroxyhepta-2,4-diene-1,7-dioate isomerase"/>
    <property type="match status" value="1"/>
</dbReference>
<sequence>MKLTTLNDGTPAAIVEGNSIALADLGFDGSLMELIRSDQKDYEQLTQALAEQPGGGQPVRAEDFAAPISNPSKIVAIGLNYLDHASESKMEVPDTPLVFAKFSSSIISGTDAIEIPVDLTSQVDYEVELGIVIGKKAKNISPEEALSHVFGYTIINDVSARDLQFSDEQWVRGKSLDTFCPLGPVIVTSDEISDPQDLDIGCSVNGKTMQEANTGDMVFGVADLVARLSHSFTLEAGDVIASGTPQGVGFSRKPPVYLTPGDTVRTWISGIGELNNPVKKA</sequence>
<dbReference type="PANTHER" id="PTHR42796">
    <property type="entry name" value="FUMARYLACETOACETATE HYDROLASE DOMAIN-CONTAINING PROTEIN 2A-RELATED"/>
    <property type="match status" value="1"/>
</dbReference>
<evidence type="ECO:0000313" key="4">
    <source>
        <dbReference type="EMBL" id="SHE97713.1"/>
    </source>
</evidence>
<comment type="similarity">
    <text evidence="1">Belongs to the FAH family.</text>
</comment>
<keyword evidence="5" id="KW-1185">Reference proteome</keyword>
<evidence type="ECO:0000256" key="2">
    <source>
        <dbReference type="ARBA" id="ARBA00022723"/>
    </source>
</evidence>
<dbReference type="GO" id="GO:0019752">
    <property type="term" value="P:carboxylic acid metabolic process"/>
    <property type="evidence" value="ECO:0007669"/>
    <property type="project" value="UniProtKB-ARBA"/>
</dbReference>
<organism evidence="4 5">
    <name type="scientific">Fodinibius roseus</name>
    <dbReference type="NCBI Taxonomy" id="1194090"/>
    <lineage>
        <taxon>Bacteria</taxon>
        <taxon>Pseudomonadati</taxon>
        <taxon>Balneolota</taxon>
        <taxon>Balneolia</taxon>
        <taxon>Balneolales</taxon>
        <taxon>Balneolaceae</taxon>
        <taxon>Fodinibius</taxon>
    </lineage>
</organism>
<dbReference type="GO" id="GO:0016853">
    <property type="term" value="F:isomerase activity"/>
    <property type="evidence" value="ECO:0007669"/>
    <property type="project" value="UniProtKB-ARBA"/>
</dbReference>
<dbReference type="Gene3D" id="3.90.850.10">
    <property type="entry name" value="Fumarylacetoacetase-like, C-terminal domain"/>
    <property type="match status" value="1"/>
</dbReference>
<dbReference type="RefSeq" id="WP_073060450.1">
    <property type="nucleotide sequence ID" value="NZ_FQUS01000004.1"/>
</dbReference>
<keyword evidence="2" id="KW-0479">Metal-binding</keyword>
<dbReference type="PANTHER" id="PTHR42796:SF4">
    <property type="entry name" value="FUMARYLACETOACETATE HYDROLASE DOMAIN-CONTAINING PROTEIN 2A"/>
    <property type="match status" value="1"/>
</dbReference>
<reference evidence="4 5" key="1">
    <citation type="submission" date="2016-11" db="EMBL/GenBank/DDBJ databases">
        <authorList>
            <person name="Jaros S."/>
            <person name="Januszkiewicz K."/>
            <person name="Wedrychowicz H."/>
        </authorList>
    </citation>
    <scope>NUCLEOTIDE SEQUENCE [LARGE SCALE GENOMIC DNA]</scope>
    <source>
        <strain evidence="4 5">DSM 21986</strain>
    </source>
</reference>
<dbReference type="Proteomes" id="UP000184041">
    <property type="component" value="Unassembled WGS sequence"/>
</dbReference>
<evidence type="ECO:0000313" key="5">
    <source>
        <dbReference type="Proteomes" id="UP000184041"/>
    </source>
</evidence>